<feature type="transmembrane region" description="Helical" evidence="1">
    <location>
        <begin position="230"/>
        <end position="247"/>
    </location>
</feature>
<sequence length="415" mass="44787">MTGKVSAQAGRGSFTEFAAVFAAAPHRMLFFAGSVAVLLSMGWWAAVLVRLASGAALPLTAPPGWVHAALTQFGMLPPFIFGFLLTVFPRWLGQEALARRCYVPVFGGILGGYLLAHAGLLIWPALLPAGFILMLAGWALGLYHLAGVLRRQGSSDAHALSCFAALGVGGVSLALFSGFLCGLVPPAAAWLGLRAATFLFLLPLYFTVCHRMVPFFSGAIVGAGYRSYRPAWSLPVVWLLLVVHVVLDVCGLMAWLWLPDMALALLFALHALRWQPWRCVRPGLLLVLHLAFVWLPAAFVLYAVQSASLALYGQESWGRGPLHALTVGFFGSMLVAMVTRVTQGHSGRPLQMSGVAWFAFGALQVVAVVRVVGEQLPQAPLWLSLSSLGWLLAFLPWVLRHAAIYWRPRADGRPG</sequence>
<keyword evidence="1" id="KW-0812">Transmembrane</keyword>
<name>A0ABT1QWF6_9GAMM</name>
<dbReference type="Pfam" id="PF05940">
    <property type="entry name" value="NnrS"/>
    <property type="match status" value="1"/>
</dbReference>
<keyword evidence="3" id="KW-1185">Reference proteome</keyword>
<keyword evidence="1" id="KW-0472">Membrane</keyword>
<proteinExistence type="predicted"/>
<organism evidence="2 3">
    <name type="scientific">Tahibacter harae</name>
    <dbReference type="NCBI Taxonomy" id="2963937"/>
    <lineage>
        <taxon>Bacteria</taxon>
        <taxon>Pseudomonadati</taxon>
        <taxon>Pseudomonadota</taxon>
        <taxon>Gammaproteobacteria</taxon>
        <taxon>Lysobacterales</taxon>
        <taxon>Rhodanobacteraceae</taxon>
        <taxon>Tahibacter</taxon>
    </lineage>
</organism>
<keyword evidence="1" id="KW-1133">Transmembrane helix</keyword>
<evidence type="ECO:0000313" key="3">
    <source>
        <dbReference type="Proteomes" id="UP001165498"/>
    </source>
</evidence>
<dbReference type="Proteomes" id="UP001165498">
    <property type="component" value="Unassembled WGS sequence"/>
</dbReference>
<feature type="transmembrane region" description="Helical" evidence="1">
    <location>
        <begin position="29"/>
        <end position="53"/>
    </location>
</feature>
<accession>A0ABT1QWF6</accession>
<feature type="transmembrane region" description="Helical" evidence="1">
    <location>
        <begin position="324"/>
        <end position="342"/>
    </location>
</feature>
<reference evidence="2" key="1">
    <citation type="submission" date="2022-07" db="EMBL/GenBank/DDBJ databases">
        <title>Tahibacter sp., a new gammaproteobacterium isolated from the silt sample collected at pig farm.</title>
        <authorList>
            <person name="Chen H."/>
        </authorList>
    </citation>
    <scope>NUCLEOTIDE SEQUENCE</scope>
    <source>
        <strain evidence="2">P2K</strain>
    </source>
</reference>
<feature type="transmembrane region" description="Helical" evidence="1">
    <location>
        <begin position="129"/>
        <end position="149"/>
    </location>
</feature>
<feature type="transmembrane region" description="Helical" evidence="1">
    <location>
        <begin position="284"/>
        <end position="304"/>
    </location>
</feature>
<gene>
    <name evidence="2" type="ORF">NM961_18060</name>
</gene>
<dbReference type="EMBL" id="JANFQO010000019">
    <property type="protein sequence ID" value="MCQ4166622.1"/>
    <property type="molecule type" value="Genomic_DNA"/>
</dbReference>
<feature type="transmembrane region" description="Helical" evidence="1">
    <location>
        <begin position="354"/>
        <end position="373"/>
    </location>
</feature>
<dbReference type="InterPro" id="IPR010266">
    <property type="entry name" value="NnrS"/>
</dbReference>
<protein>
    <submittedName>
        <fullName evidence="2">NnrS family protein</fullName>
    </submittedName>
</protein>
<feature type="transmembrane region" description="Helical" evidence="1">
    <location>
        <begin position="101"/>
        <end position="123"/>
    </location>
</feature>
<feature type="transmembrane region" description="Helical" evidence="1">
    <location>
        <begin position="379"/>
        <end position="399"/>
    </location>
</feature>
<feature type="transmembrane region" description="Helical" evidence="1">
    <location>
        <begin position="65"/>
        <end position="89"/>
    </location>
</feature>
<evidence type="ECO:0000313" key="2">
    <source>
        <dbReference type="EMBL" id="MCQ4166622.1"/>
    </source>
</evidence>
<comment type="caution">
    <text evidence="2">The sequence shown here is derived from an EMBL/GenBank/DDBJ whole genome shotgun (WGS) entry which is preliminary data.</text>
</comment>
<evidence type="ECO:0000256" key="1">
    <source>
        <dbReference type="SAM" id="Phobius"/>
    </source>
</evidence>
<dbReference type="RefSeq" id="WP_255915810.1">
    <property type="nucleotide sequence ID" value="NZ_JANFQO010000019.1"/>
</dbReference>
<feature type="transmembrane region" description="Helical" evidence="1">
    <location>
        <begin position="161"/>
        <end position="185"/>
    </location>
</feature>